<feature type="non-terminal residue" evidence="4">
    <location>
        <position position="1"/>
    </location>
</feature>
<reference evidence="4" key="1">
    <citation type="submission" date="2023-06" db="EMBL/GenBank/DDBJ databases">
        <title>Male Hemibagrus guttatus genome.</title>
        <authorList>
            <person name="Bian C."/>
        </authorList>
    </citation>
    <scope>NUCLEOTIDE SEQUENCE</scope>
    <source>
        <strain evidence="4">Male_cb2023</strain>
        <tissue evidence="4">Muscle</tissue>
    </source>
</reference>
<evidence type="ECO:0000256" key="1">
    <source>
        <dbReference type="ARBA" id="ARBA00006889"/>
    </source>
</evidence>
<organism evidence="4 5">
    <name type="scientific">Hemibagrus guttatus</name>
    <dbReference type="NCBI Taxonomy" id="175788"/>
    <lineage>
        <taxon>Eukaryota</taxon>
        <taxon>Metazoa</taxon>
        <taxon>Chordata</taxon>
        <taxon>Craniata</taxon>
        <taxon>Vertebrata</taxon>
        <taxon>Euteleostomi</taxon>
        <taxon>Actinopterygii</taxon>
        <taxon>Neopterygii</taxon>
        <taxon>Teleostei</taxon>
        <taxon>Ostariophysi</taxon>
        <taxon>Siluriformes</taxon>
        <taxon>Bagridae</taxon>
        <taxon>Hemibagrus</taxon>
    </lineage>
</organism>
<dbReference type="InterPro" id="IPR002345">
    <property type="entry name" value="Lipocalin"/>
</dbReference>
<comment type="similarity">
    <text evidence="1 2">Belongs to the calycin superfamily. Lipocalin family.</text>
</comment>
<dbReference type="InterPro" id="IPR022272">
    <property type="entry name" value="Lipocalin_CS"/>
</dbReference>
<evidence type="ECO:0000313" key="5">
    <source>
        <dbReference type="Proteomes" id="UP001274896"/>
    </source>
</evidence>
<evidence type="ECO:0000313" key="4">
    <source>
        <dbReference type="EMBL" id="KAK3522135.1"/>
    </source>
</evidence>
<dbReference type="Pfam" id="PF00061">
    <property type="entry name" value="Lipocalin"/>
    <property type="match status" value="1"/>
</dbReference>
<dbReference type="InterPro" id="IPR000566">
    <property type="entry name" value="Lipocln_cytosolic_FA-bd_dom"/>
</dbReference>
<dbReference type="SUPFAM" id="SSF50814">
    <property type="entry name" value="Lipocalins"/>
    <property type="match status" value="1"/>
</dbReference>
<feature type="domain" description="Lipocalin/cytosolic fatty-acid binding" evidence="3">
    <location>
        <begin position="19"/>
        <end position="128"/>
    </location>
</feature>
<dbReference type="GO" id="GO:0036094">
    <property type="term" value="F:small molecule binding"/>
    <property type="evidence" value="ECO:0007669"/>
    <property type="project" value="InterPro"/>
</dbReference>
<dbReference type="EMBL" id="JAUCMX010000015">
    <property type="protein sequence ID" value="KAK3522135.1"/>
    <property type="molecule type" value="Genomic_DNA"/>
</dbReference>
<dbReference type="Gene3D" id="2.40.128.20">
    <property type="match status" value="1"/>
</dbReference>
<dbReference type="PANTHER" id="PTHR11430">
    <property type="entry name" value="LIPOCALIN"/>
    <property type="match status" value="1"/>
</dbReference>
<comment type="caution">
    <text evidence="4">The sequence shown here is derived from an EMBL/GenBank/DDBJ whole genome shotgun (WGS) entry which is preliminary data.</text>
</comment>
<evidence type="ECO:0000256" key="2">
    <source>
        <dbReference type="RuleBase" id="RU003695"/>
    </source>
</evidence>
<dbReference type="PROSITE" id="PS00213">
    <property type="entry name" value="LIPOCALIN"/>
    <property type="match status" value="1"/>
</dbReference>
<dbReference type="PRINTS" id="PR01254">
    <property type="entry name" value="PGNDSYNTHASE"/>
</dbReference>
<accession>A0AAE0QJ63</accession>
<name>A0AAE0QJ63_9TELE</name>
<gene>
    <name evidence="4" type="ORF">QTP70_026071</name>
</gene>
<dbReference type="InterPro" id="IPR012674">
    <property type="entry name" value="Calycin"/>
</dbReference>
<proteinExistence type="inferred from homology"/>
<sequence>VWVSHLVVSLGSDPDVKFAGRWYRVGLAYNSPIFARHRNKLTICMGVVEPKENGDVLMTVWKTKSSICQKEVYKYEKTSVPGVFTYYSTRHSRVKDITVVETNYSEFAVIYKHRKFNREFSQVSLYSESISHVTITLTNTRVLPSSHISFTSPYTNTRLHTLMHVSIH</sequence>
<dbReference type="PANTHER" id="PTHR11430:SF63">
    <property type="entry name" value="LOC555483 PROTEIN-RELATED"/>
    <property type="match status" value="1"/>
</dbReference>
<protein>
    <recommendedName>
        <fullName evidence="3">Lipocalin/cytosolic fatty-acid binding domain-containing protein</fullName>
    </recommendedName>
</protein>
<evidence type="ECO:0000259" key="3">
    <source>
        <dbReference type="Pfam" id="PF00061"/>
    </source>
</evidence>
<dbReference type="AlphaFoldDB" id="A0AAE0QJ63"/>
<keyword evidence="5" id="KW-1185">Reference proteome</keyword>
<dbReference type="Proteomes" id="UP001274896">
    <property type="component" value="Unassembled WGS sequence"/>
</dbReference>